<gene>
    <name evidence="3" type="ORF">I2I05_20170</name>
</gene>
<dbReference type="RefSeq" id="WP_196284070.1">
    <property type="nucleotide sequence ID" value="NZ_JADQDQ010000016.1"/>
</dbReference>
<dbReference type="Gene3D" id="3.60.15.10">
    <property type="entry name" value="Ribonuclease Z/Hydroxyacylglutathione hydrolase-like"/>
    <property type="match status" value="1"/>
</dbReference>
<feature type="domain" description="Metallo-beta-lactamase" evidence="2">
    <location>
        <begin position="28"/>
        <end position="241"/>
    </location>
</feature>
<comment type="caution">
    <text evidence="3">The sequence shown here is derived from an EMBL/GenBank/DDBJ whole genome shotgun (WGS) entry which is preliminary data.</text>
</comment>
<organism evidence="3 4">
    <name type="scientific">Hymenobacter jeongseonensis</name>
    <dbReference type="NCBI Taxonomy" id="2791027"/>
    <lineage>
        <taxon>Bacteria</taxon>
        <taxon>Pseudomonadati</taxon>
        <taxon>Bacteroidota</taxon>
        <taxon>Cytophagia</taxon>
        <taxon>Cytophagales</taxon>
        <taxon>Hymenobacteraceae</taxon>
        <taxon>Hymenobacter</taxon>
    </lineage>
</organism>
<protein>
    <submittedName>
        <fullName evidence="3">MBL fold metallo-hydrolase</fullName>
    </submittedName>
</protein>
<dbReference type="InterPro" id="IPR036866">
    <property type="entry name" value="RibonucZ/Hydroxyglut_hydro"/>
</dbReference>
<dbReference type="Pfam" id="PF00753">
    <property type="entry name" value="Lactamase_B"/>
    <property type="match status" value="1"/>
</dbReference>
<dbReference type="EMBL" id="JADQDQ010000016">
    <property type="protein sequence ID" value="MBF9239720.1"/>
    <property type="molecule type" value="Genomic_DNA"/>
</dbReference>
<dbReference type="PANTHER" id="PTHR42951:SF17">
    <property type="entry name" value="METALLO-BETA-LACTAMASE DOMAIN-CONTAINING PROTEIN"/>
    <property type="match status" value="1"/>
</dbReference>
<evidence type="ECO:0000259" key="2">
    <source>
        <dbReference type="SMART" id="SM00849"/>
    </source>
</evidence>
<keyword evidence="4" id="KW-1185">Reference proteome</keyword>
<dbReference type="SMART" id="SM00849">
    <property type="entry name" value="Lactamase_B"/>
    <property type="match status" value="1"/>
</dbReference>
<dbReference type="SUPFAM" id="SSF56281">
    <property type="entry name" value="Metallo-hydrolase/oxidoreductase"/>
    <property type="match status" value="1"/>
</dbReference>
<dbReference type="InterPro" id="IPR050855">
    <property type="entry name" value="NDM-1-like"/>
</dbReference>
<dbReference type="InterPro" id="IPR001279">
    <property type="entry name" value="Metallo-B-lactamas"/>
</dbReference>
<accession>A0ABS0IPN0</accession>
<name>A0ABS0IPN0_9BACT</name>
<reference evidence="3 4" key="1">
    <citation type="submission" date="2020-11" db="EMBL/GenBank/DDBJ databases">
        <authorList>
            <person name="Kim M.K."/>
        </authorList>
    </citation>
    <scope>NUCLEOTIDE SEQUENCE [LARGE SCALE GENOMIC DNA]</scope>
    <source>
        <strain evidence="3 4">BT683</strain>
    </source>
</reference>
<feature type="compositionally biased region" description="Polar residues" evidence="1">
    <location>
        <begin position="368"/>
        <end position="377"/>
    </location>
</feature>
<evidence type="ECO:0000313" key="4">
    <source>
        <dbReference type="Proteomes" id="UP000597617"/>
    </source>
</evidence>
<dbReference type="Proteomes" id="UP000597617">
    <property type="component" value="Unassembled WGS sequence"/>
</dbReference>
<feature type="compositionally biased region" description="Basic and acidic residues" evidence="1">
    <location>
        <begin position="401"/>
        <end position="410"/>
    </location>
</feature>
<feature type="region of interest" description="Disordered" evidence="1">
    <location>
        <begin position="343"/>
        <end position="410"/>
    </location>
</feature>
<dbReference type="CDD" id="cd07721">
    <property type="entry name" value="yflN-like_MBL-fold"/>
    <property type="match status" value="1"/>
</dbReference>
<sequence length="410" mass="45119">MLSNEASRASTPAFTAVVPGLSVLRDVFVNLYYAFPQDQPQGPWVLIDAGLPGSAHKIKQHAEEQFGANNPPEAILLTHGHFDHVGALEDLMAAWPNVPVYAHRLELPYLTGRSSFPPPDPTVGGGMMAYLSFAYPKHPYDFGARVQALPADGSVPGLPGWRWLHTPGHTFGHVSYFREHDKVLVAGDAFTTVFAESGLSTLTQKQEVHGPPAYFTPDWDAARASMELLARLEPEVAATGHGIPMYGEALRRQLAEFITRFDELARPKIGRYAHQAATADADGVRSVPPPVVNPWLKGLAVAGLAIGAVALATAGNGRKRGERTGNGKRKKMRASDYSYRAWYRDNPAQPGPSGPDWQYRRPRAFSDQPYSFQQSAYSRPDELSPKPSSQQYADLRYSDQQSRKIETQYP</sequence>
<evidence type="ECO:0000313" key="3">
    <source>
        <dbReference type="EMBL" id="MBF9239720.1"/>
    </source>
</evidence>
<dbReference type="PANTHER" id="PTHR42951">
    <property type="entry name" value="METALLO-BETA-LACTAMASE DOMAIN-CONTAINING"/>
    <property type="match status" value="1"/>
</dbReference>
<proteinExistence type="predicted"/>
<evidence type="ECO:0000256" key="1">
    <source>
        <dbReference type="SAM" id="MobiDB-lite"/>
    </source>
</evidence>